<name>A0A8S5P028_9CAUD</name>
<protein>
    <recommendedName>
        <fullName evidence="2">Virion structural protein</fullName>
    </recommendedName>
</protein>
<evidence type="ECO:0000313" key="1">
    <source>
        <dbReference type="EMBL" id="DAE00438.1"/>
    </source>
</evidence>
<organism evidence="1">
    <name type="scientific">Myoviridae sp. ctLnO19</name>
    <dbReference type="NCBI Taxonomy" id="2825085"/>
    <lineage>
        <taxon>Viruses</taxon>
        <taxon>Duplodnaviria</taxon>
        <taxon>Heunggongvirae</taxon>
        <taxon>Uroviricota</taxon>
        <taxon>Caudoviricetes</taxon>
    </lineage>
</organism>
<evidence type="ECO:0008006" key="2">
    <source>
        <dbReference type="Google" id="ProtNLM"/>
    </source>
</evidence>
<accession>A0A8S5P028</accession>
<proteinExistence type="predicted"/>
<reference evidence="1" key="1">
    <citation type="journal article" date="2021" name="Proc. Natl. Acad. Sci. U.S.A.">
        <title>A Catalog of Tens of Thousands of Viruses from Human Metagenomes Reveals Hidden Associations with Chronic Diseases.</title>
        <authorList>
            <person name="Tisza M.J."/>
            <person name="Buck C.B."/>
        </authorList>
    </citation>
    <scope>NUCLEOTIDE SEQUENCE</scope>
    <source>
        <strain evidence="1">CtLnO19</strain>
    </source>
</reference>
<dbReference type="EMBL" id="BK015301">
    <property type="protein sequence ID" value="DAE00438.1"/>
    <property type="molecule type" value="Genomic_DNA"/>
</dbReference>
<dbReference type="InterPro" id="IPR055617">
    <property type="entry name" value="DUF7193"/>
</dbReference>
<sequence>MTELSTPYLVGHYIYNMWAAPWQDNQTWNKLARVTPFGGARNHVEVFHEDYQLPTKQDRYHAYMIGQVYEDIYNLPLLEWTERSTWIPMNEYCKQTGIVFNFYTQDGINVPLSHVFFTLTVEKNVIFIVKEDLKLQWDMNNSPLYFRTYRNALQRVDQRGLSQEKADVVYVKVKIASDKQKLVEFFNQYNSKPGALLTYHNGYLVDNTNYLSNVLEGDIVEIIYDSTLIKAIEVKLGELPTFKSKADGIRKYLITHDKSYKDNVLEYLDDCDFYLCAYPKKTPLLFNGLLLHRNHVSNIRQVTNSDYSISTNLVSEYLIAHQDLFDEQIANLTFKVYYRKQYGNKKMPYNANRIHELNRLPYVNRVAALQGLRSNIDEWRADNLENSALMKLISKPKPICNLEEVQDAYGYNAATYYTGLSVHSHEEFISDGLGGYLVDVPYSYRKLVTVFEYDSEGKLLMWRRLENVNQYPVVNKDTKLVEFVSGIGTRQPEDHYGKLQTVVPEYQEHRVFACLKNLETHPEKWKDVTATDAWSYITDTDGLRNVLIKGNAEYTKEEHTFLIRTDKKFLCQDIEVDISRGLLQFTMNHHIAINGKVSGKRVEVPYGYLDVFLNGSALIEGIDYFVDFPNVVIINKGSINPFSMKQKITYRMMAFPATETINGETILTGIKTNRQVGYVNHYRVSRNKQYEIFEDKNFLIKIGNGIMDKSKVGFSEDNTEMKERKEYLEGKPYEIRDVIVPKRFTYPKDTYQFKRESDKVDRKVSNYLNQFIEEEPFSSNPAIIGKYEIFSPLLSKLLHDLEKKQVDFPMDRFFTNQELINYISTKYSSLFKVDPYYRKESISFKHVVIHPTHRRVVTTLNFHQARFFRRVVEVFYDNAIETSHFIRVSD</sequence>
<dbReference type="Pfam" id="PF23823">
    <property type="entry name" value="DUF7193"/>
    <property type="match status" value="1"/>
</dbReference>